<dbReference type="InterPro" id="IPR038731">
    <property type="entry name" value="RgtA/B/C-like"/>
</dbReference>
<evidence type="ECO:0000256" key="5">
    <source>
        <dbReference type="ARBA" id="ARBA00022692"/>
    </source>
</evidence>
<evidence type="ECO:0000256" key="8">
    <source>
        <dbReference type="SAM" id="Phobius"/>
    </source>
</evidence>
<comment type="subcellular location">
    <subcellularLocation>
        <location evidence="1">Cell membrane</location>
        <topology evidence="1">Multi-pass membrane protein</topology>
    </subcellularLocation>
</comment>
<protein>
    <recommendedName>
        <fullName evidence="9">Glycosyltransferase RgtA/B/C/D-like domain-containing protein</fullName>
    </recommendedName>
</protein>
<dbReference type="GO" id="GO:0005886">
    <property type="term" value="C:plasma membrane"/>
    <property type="evidence" value="ECO:0007669"/>
    <property type="project" value="UniProtKB-SubCell"/>
</dbReference>
<evidence type="ECO:0000256" key="4">
    <source>
        <dbReference type="ARBA" id="ARBA00022679"/>
    </source>
</evidence>
<dbReference type="AlphaFoldDB" id="A0A1F5NVM6"/>
<dbReference type="PANTHER" id="PTHR33908">
    <property type="entry name" value="MANNOSYLTRANSFERASE YKCB-RELATED"/>
    <property type="match status" value="1"/>
</dbReference>
<evidence type="ECO:0000256" key="6">
    <source>
        <dbReference type="ARBA" id="ARBA00022989"/>
    </source>
</evidence>
<dbReference type="PANTHER" id="PTHR33908:SF11">
    <property type="entry name" value="MEMBRANE PROTEIN"/>
    <property type="match status" value="1"/>
</dbReference>
<organism evidence="10 11">
    <name type="scientific">Candidatus Doudnabacteria bacterium RIFCSPHIGHO2_01_FULL_46_24</name>
    <dbReference type="NCBI Taxonomy" id="1817825"/>
    <lineage>
        <taxon>Bacteria</taxon>
        <taxon>Candidatus Doudnaibacteriota</taxon>
    </lineage>
</organism>
<keyword evidence="3" id="KW-0328">Glycosyltransferase</keyword>
<keyword evidence="2" id="KW-1003">Cell membrane</keyword>
<dbReference type="Pfam" id="PF13231">
    <property type="entry name" value="PMT_2"/>
    <property type="match status" value="1"/>
</dbReference>
<dbReference type="Proteomes" id="UP000178892">
    <property type="component" value="Unassembled WGS sequence"/>
</dbReference>
<feature type="transmembrane region" description="Helical" evidence="8">
    <location>
        <begin position="324"/>
        <end position="342"/>
    </location>
</feature>
<feature type="transmembrane region" description="Helical" evidence="8">
    <location>
        <begin position="123"/>
        <end position="139"/>
    </location>
</feature>
<dbReference type="EMBL" id="MFEL01000008">
    <property type="protein sequence ID" value="OGE81400.1"/>
    <property type="molecule type" value="Genomic_DNA"/>
</dbReference>
<dbReference type="InterPro" id="IPR050297">
    <property type="entry name" value="LipidA_mod_glycosyltrf_83"/>
</dbReference>
<feature type="transmembrane region" description="Helical" evidence="8">
    <location>
        <begin position="151"/>
        <end position="180"/>
    </location>
</feature>
<evidence type="ECO:0000256" key="3">
    <source>
        <dbReference type="ARBA" id="ARBA00022676"/>
    </source>
</evidence>
<reference evidence="10 11" key="1">
    <citation type="journal article" date="2016" name="Nat. Commun.">
        <title>Thousands of microbial genomes shed light on interconnected biogeochemical processes in an aquifer system.</title>
        <authorList>
            <person name="Anantharaman K."/>
            <person name="Brown C.T."/>
            <person name="Hug L.A."/>
            <person name="Sharon I."/>
            <person name="Castelle C.J."/>
            <person name="Probst A.J."/>
            <person name="Thomas B.C."/>
            <person name="Singh A."/>
            <person name="Wilkins M.J."/>
            <person name="Karaoz U."/>
            <person name="Brodie E.L."/>
            <person name="Williams K.H."/>
            <person name="Hubbard S.S."/>
            <person name="Banfield J.F."/>
        </authorList>
    </citation>
    <scope>NUCLEOTIDE SEQUENCE [LARGE SCALE GENOMIC DNA]</scope>
</reference>
<dbReference type="GO" id="GO:0009103">
    <property type="term" value="P:lipopolysaccharide biosynthetic process"/>
    <property type="evidence" value="ECO:0007669"/>
    <property type="project" value="UniProtKB-ARBA"/>
</dbReference>
<feature type="transmembrane region" description="Helical" evidence="8">
    <location>
        <begin position="272"/>
        <end position="292"/>
    </location>
</feature>
<evidence type="ECO:0000256" key="7">
    <source>
        <dbReference type="ARBA" id="ARBA00023136"/>
    </source>
</evidence>
<feature type="transmembrane region" description="Helical" evidence="8">
    <location>
        <begin position="60"/>
        <end position="88"/>
    </location>
</feature>
<feature type="transmembrane region" description="Helical" evidence="8">
    <location>
        <begin position="192"/>
        <end position="212"/>
    </location>
</feature>
<gene>
    <name evidence="10" type="ORF">A2720_02570</name>
</gene>
<keyword evidence="5 8" id="KW-0812">Transmembrane</keyword>
<feature type="transmembrane region" description="Helical" evidence="8">
    <location>
        <begin position="301"/>
        <end position="318"/>
    </location>
</feature>
<evidence type="ECO:0000256" key="1">
    <source>
        <dbReference type="ARBA" id="ARBA00004651"/>
    </source>
</evidence>
<evidence type="ECO:0000313" key="11">
    <source>
        <dbReference type="Proteomes" id="UP000178892"/>
    </source>
</evidence>
<dbReference type="STRING" id="1817825.A2720_02570"/>
<evidence type="ECO:0000313" key="10">
    <source>
        <dbReference type="EMBL" id="OGE81400.1"/>
    </source>
</evidence>
<evidence type="ECO:0000256" key="2">
    <source>
        <dbReference type="ARBA" id="ARBA00022475"/>
    </source>
</evidence>
<feature type="transmembrane region" description="Helical" evidence="8">
    <location>
        <begin position="100"/>
        <end position="117"/>
    </location>
</feature>
<name>A0A1F5NVM6_9BACT</name>
<evidence type="ECO:0000259" key="9">
    <source>
        <dbReference type="Pfam" id="PF13231"/>
    </source>
</evidence>
<comment type="caution">
    <text evidence="10">The sequence shown here is derived from an EMBL/GenBank/DDBJ whole genome shotgun (WGS) entry which is preliminary data.</text>
</comment>
<feature type="domain" description="Glycosyltransferase RgtA/B/C/D-like" evidence="9">
    <location>
        <begin position="50"/>
        <end position="207"/>
    </location>
</feature>
<feature type="transmembrane region" description="Helical" evidence="8">
    <location>
        <begin position="248"/>
        <end position="266"/>
    </location>
</feature>
<proteinExistence type="predicted"/>
<accession>A0A1F5NVM6</accession>
<keyword evidence="7 8" id="KW-0472">Membrane</keyword>
<keyword evidence="6 8" id="KW-1133">Transmembrane helix</keyword>
<dbReference type="GO" id="GO:0016763">
    <property type="term" value="F:pentosyltransferase activity"/>
    <property type="evidence" value="ECO:0007669"/>
    <property type="project" value="TreeGrafter"/>
</dbReference>
<sequence>MQLFAILILGAILRLYHNISVALWHDEAFSALYIRYPWGEMLGRIIADVHPPLYYFILRFWSYIFGQSLLSLRGLSILFGIATIWMGFVLFKQIFSNKKWALLAALLIAINPFQIQYALEARMYTLGTFLSLVTCYLLLKALENDQRKYWVWYGITAALTLYTHYFLFFTVAAQVIYIIYVWFKKRISLKNPLLSGIIVAAMYAPWLPSFLVQNRRVSEAYWIPEMDRWAIPGTVWKMIFGGQNVSRPLLILTTLACIALLIYFWRKTKSETKFLILFSLLVPFLGSILISLKTSIYLDRYFVFAGLFLIAAIAAALMQVPNYSVRRILAAVLVILSLAMFFKNWKELNIKNKPGMAAASRIINEQATKDDKIYVGSSFIFFTFRYYNETGIKPLLYSSGSLETIPHFSGTALLTNDDLILDFKQAEKNDRVWLLWTTGFGASKPNVPGNWSIVSEHEFQDTPDFKGKIVVTEYHVN</sequence>
<keyword evidence="4" id="KW-0808">Transferase</keyword>